<evidence type="ECO:0000313" key="1">
    <source>
        <dbReference type="EMBL" id="KER21919.1"/>
    </source>
</evidence>
<dbReference type="Proteomes" id="UP000054324">
    <property type="component" value="Unassembled WGS sequence"/>
</dbReference>
<name>A0A075A3D6_OPIVI</name>
<dbReference type="GeneID" id="20324040"/>
<protein>
    <submittedName>
        <fullName evidence="1">Uncharacterized protein</fullName>
    </submittedName>
</protein>
<sequence length="179" mass="20582">MNLHKDAATVSFGNVRTYRTPLVVVRNSLHRIDAAVWVRRLKIWISTIENTTEHPGVQDVYKIHLSPQWLKIRPLIAADLTNAAETPMTYLEMTLDLSICSKYEMAQQVECEFTRRKVRDSNPTSASRSLLSRVGYNAVSQRSCLRRVTWKLSTEKVLQPNDFLFLFAAKRVTDMGKKI</sequence>
<accession>A0A075A3D6</accession>
<evidence type="ECO:0000313" key="2">
    <source>
        <dbReference type="Proteomes" id="UP000054324"/>
    </source>
</evidence>
<dbReference type="RefSeq" id="XP_009174341.1">
    <property type="nucleotide sequence ID" value="XM_009176077.1"/>
</dbReference>
<reference evidence="1 2" key="1">
    <citation type="submission" date="2013-11" db="EMBL/GenBank/DDBJ databases">
        <title>Opisthorchis viverrini - life in the bile duct.</title>
        <authorList>
            <person name="Young N.D."/>
            <person name="Nagarajan N."/>
            <person name="Lin S.J."/>
            <person name="Korhonen P.K."/>
            <person name="Jex A.R."/>
            <person name="Hall R.S."/>
            <person name="Safavi-Hemami H."/>
            <person name="Kaewkong W."/>
            <person name="Bertrand D."/>
            <person name="Gao S."/>
            <person name="Seet Q."/>
            <person name="Wongkham S."/>
            <person name="Teh B.T."/>
            <person name="Wongkham C."/>
            <person name="Intapan P.M."/>
            <person name="Maleewong W."/>
            <person name="Yang X."/>
            <person name="Hu M."/>
            <person name="Wang Z."/>
            <person name="Hofmann A."/>
            <person name="Sternberg P.W."/>
            <person name="Tan P."/>
            <person name="Wang J."/>
            <person name="Gasser R.B."/>
        </authorList>
    </citation>
    <scope>NUCLEOTIDE SEQUENCE [LARGE SCALE GENOMIC DNA]</scope>
</reference>
<proteinExistence type="predicted"/>
<dbReference type="EMBL" id="KL596932">
    <property type="protein sequence ID" value="KER21919.1"/>
    <property type="molecule type" value="Genomic_DNA"/>
</dbReference>
<gene>
    <name evidence="1" type="ORF">T265_09872</name>
</gene>
<keyword evidence="2" id="KW-1185">Reference proteome</keyword>
<dbReference type="AlphaFoldDB" id="A0A075A3D6"/>
<dbReference type="KEGG" id="ovi:T265_09872"/>
<dbReference type="CTD" id="20324040"/>
<organism evidence="1 2">
    <name type="scientific">Opisthorchis viverrini</name>
    <name type="common">Southeast Asian liver fluke</name>
    <dbReference type="NCBI Taxonomy" id="6198"/>
    <lineage>
        <taxon>Eukaryota</taxon>
        <taxon>Metazoa</taxon>
        <taxon>Spiralia</taxon>
        <taxon>Lophotrochozoa</taxon>
        <taxon>Platyhelminthes</taxon>
        <taxon>Trematoda</taxon>
        <taxon>Digenea</taxon>
        <taxon>Opisthorchiida</taxon>
        <taxon>Opisthorchiata</taxon>
        <taxon>Opisthorchiidae</taxon>
        <taxon>Opisthorchis</taxon>
    </lineage>
</organism>